<organism evidence="2 3">
    <name type="scientific">Shimwellia blattae (strain ATCC 29907 / DSM 4481 / JCM 1650 / NBRC 105725 / CDC 9005-74)</name>
    <name type="common">Escherichia blattae</name>
    <dbReference type="NCBI Taxonomy" id="630626"/>
    <lineage>
        <taxon>Bacteria</taxon>
        <taxon>Pseudomonadati</taxon>
        <taxon>Pseudomonadota</taxon>
        <taxon>Gammaproteobacteria</taxon>
        <taxon>Enterobacterales</taxon>
        <taxon>Enterobacteriaceae</taxon>
        <taxon>Shimwellia</taxon>
    </lineage>
</organism>
<name>I2BDD1_SHIBC</name>
<protein>
    <submittedName>
        <fullName evidence="2">Uncharacterized protein</fullName>
    </submittedName>
</protein>
<gene>
    <name evidence="2" type="ordered locus">EBL_c34800</name>
</gene>
<evidence type="ECO:0000313" key="2">
    <source>
        <dbReference type="EMBL" id="AFJ48535.1"/>
    </source>
</evidence>
<reference evidence="2 3" key="1">
    <citation type="journal article" date="2012" name="J. Bacteriol.">
        <title>Complete genome sequence of the B12-producing Shimwellia blattae strain DSM 4481, isolated from a cockroach.</title>
        <authorList>
            <person name="Brzuszkiewicz E."/>
            <person name="Waschkowitz T."/>
            <person name="Wiezer A."/>
            <person name="Daniel R."/>
        </authorList>
    </citation>
    <scope>NUCLEOTIDE SEQUENCE [LARGE SCALE GENOMIC DNA]</scope>
    <source>
        <strain evidence="3">ATCC 29907 / DSM 4481 / JCM 1650 / NBRC 105725 / CDC 9005-74</strain>
    </source>
</reference>
<dbReference type="HOGENOM" id="CLU_3103771_0_0_6"/>
<feature type="signal peptide" evidence="1">
    <location>
        <begin position="1"/>
        <end position="15"/>
    </location>
</feature>
<sequence length="51" mass="5292">MRLYLLILAAQPLSATGLPSAVFFTTGKSAPYQAPAAHTNCALPALLPLPL</sequence>
<feature type="chain" id="PRO_5012045286" evidence="1">
    <location>
        <begin position="16"/>
        <end position="51"/>
    </location>
</feature>
<evidence type="ECO:0000256" key="1">
    <source>
        <dbReference type="SAM" id="SignalP"/>
    </source>
</evidence>
<proteinExistence type="predicted"/>
<dbReference type="Proteomes" id="UP000001955">
    <property type="component" value="Chromosome"/>
</dbReference>
<accession>I2BDD1</accession>
<keyword evidence="3" id="KW-1185">Reference proteome</keyword>
<dbReference type="KEGG" id="ebt:EBL_c34800"/>
<dbReference type="EMBL" id="CP001560">
    <property type="protein sequence ID" value="AFJ48535.1"/>
    <property type="molecule type" value="Genomic_DNA"/>
</dbReference>
<dbReference type="AlphaFoldDB" id="I2BDD1"/>
<evidence type="ECO:0000313" key="3">
    <source>
        <dbReference type="Proteomes" id="UP000001955"/>
    </source>
</evidence>
<keyword evidence="1" id="KW-0732">Signal</keyword>